<evidence type="ECO:0000256" key="2">
    <source>
        <dbReference type="SAM" id="Phobius"/>
    </source>
</evidence>
<keyword evidence="4" id="KW-1185">Reference proteome</keyword>
<feature type="compositionally biased region" description="Gly residues" evidence="1">
    <location>
        <begin position="240"/>
        <end position="279"/>
    </location>
</feature>
<organism evidence="3 4">
    <name type="scientific">Ideonella margarita</name>
    <dbReference type="NCBI Taxonomy" id="2984191"/>
    <lineage>
        <taxon>Bacteria</taxon>
        <taxon>Pseudomonadati</taxon>
        <taxon>Pseudomonadota</taxon>
        <taxon>Betaproteobacteria</taxon>
        <taxon>Burkholderiales</taxon>
        <taxon>Sphaerotilaceae</taxon>
        <taxon>Ideonella</taxon>
    </lineage>
</organism>
<dbReference type="InterPro" id="IPR049806">
    <property type="entry name" value="MasK-like_C"/>
</dbReference>
<keyword evidence="2" id="KW-0812">Transmembrane</keyword>
<feature type="region of interest" description="Disordered" evidence="1">
    <location>
        <begin position="75"/>
        <end position="143"/>
    </location>
</feature>
<evidence type="ECO:0000313" key="4">
    <source>
        <dbReference type="Proteomes" id="UP001379945"/>
    </source>
</evidence>
<keyword evidence="2" id="KW-1133">Transmembrane helix</keyword>
<sequence>MSAALAAVSFRQPVLAWSISADDEARFRKVLLRVAVLCLLLVLLVNFVPLPDRLTQPAQPLSAPMAQLLLERAAMPPPPPQVKATDDTTSVKKEPEQVADKPQDSPAPKPKDGPKPSNPDKRAAPVPEARNPVEGKAAGEIGEARRRASGVGLLAMKDQLAEMHGAPVAVQLNTNIKPGPGVGSGTGPGVGAGTAPGLPDRALITSNATGGSGGINTAGLSRDTGGGGLAGRSTTLVEGVAGGGGGGGPGGGGGNGKGGTGAGGNGTGGNGNGGKGGAVQRGNSGKAARSLEDIRLVFERNKGAIYAIYNRALREEPGLQGKLVLELKIAPSGQVLGCRLVSSELKAPELEQKLLARIRQFDFGAKDVDDMVVSWPLDFLPS</sequence>
<protein>
    <submittedName>
        <fullName evidence="3">AgmX/PglI C-terminal domain-containing protein</fullName>
    </submittedName>
</protein>
<proteinExistence type="predicted"/>
<dbReference type="NCBIfam" id="NF033768">
    <property type="entry name" value="myxo_SS_tail"/>
    <property type="match status" value="1"/>
</dbReference>
<dbReference type="RefSeq" id="WP_341399201.1">
    <property type="nucleotide sequence ID" value="NZ_JBBUTI010000007.1"/>
</dbReference>
<name>A0ABU9C4U9_9BURK</name>
<reference evidence="3 4" key="1">
    <citation type="submission" date="2024-04" db="EMBL/GenBank/DDBJ databases">
        <title>Novel species of the genus Ideonella isolated from streams.</title>
        <authorList>
            <person name="Lu H."/>
        </authorList>
    </citation>
    <scope>NUCLEOTIDE SEQUENCE [LARGE SCALE GENOMIC DNA]</scope>
    <source>
        <strain evidence="3 4">LYT19W</strain>
    </source>
</reference>
<evidence type="ECO:0000256" key="1">
    <source>
        <dbReference type="SAM" id="MobiDB-lite"/>
    </source>
</evidence>
<comment type="caution">
    <text evidence="3">The sequence shown here is derived from an EMBL/GenBank/DDBJ whole genome shotgun (WGS) entry which is preliminary data.</text>
</comment>
<keyword evidence="2" id="KW-0472">Membrane</keyword>
<feature type="region of interest" description="Disordered" evidence="1">
    <location>
        <begin position="202"/>
        <end position="284"/>
    </location>
</feature>
<accession>A0ABU9C4U9</accession>
<dbReference type="Proteomes" id="UP001379945">
    <property type="component" value="Unassembled WGS sequence"/>
</dbReference>
<gene>
    <name evidence="3" type="ORF">AACH00_11100</name>
</gene>
<feature type="transmembrane region" description="Helical" evidence="2">
    <location>
        <begin position="32"/>
        <end position="50"/>
    </location>
</feature>
<dbReference type="EMBL" id="JBBUTI010000007">
    <property type="protein sequence ID" value="MEK8046899.1"/>
    <property type="molecule type" value="Genomic_DNA"/>
</dbReference>
<evidence type="ECO:0000313" key="3">
    <source>
        <dbReference type="EMBL" id="MEK8046899.1"/>
    </source>
</evidence>
<feature type="compositionally biased region" description="Basic and acidic residues" evidence="1">
    <location>
        <begin position="84"/>
        <end position="123"/>
    </location>
</feature>